<evidence type="ECO:0000313" key="3">
    <source>
        <dbReference type="Proteomes" id="UP001451303"/>
    </source>
</evidence>
<name>A0ABR3D1Q5_NEUIN</name>
<sequence>MERVWRGFFSMTRNCLLLPLLPHFSLSCTPFDSAPSVLWRLLATFANAPREERRGSFLHWVFIPRTCILCLVGDSMGESARPHMGEG</sequence>
<accession>A0ABR3D1Q5</accession>
<feature type="signal peptide" evidence="1">
    <location>
        <begin position="1"/>
        <end position="27"/>
    </location>
</feature>
<keyword evidence="3" id="KW-1185">Reference proteome</keyword>
<protein>
    <recommendedName>
        <fullName evidence="4">Secreted protein</fullName>
    </recommendedName>
</protein>
<proteinExistence type="predicted"/>
<comment type="caution">
    <text evidence="2">The sequence shown here is derived from an EMBL/GenBank/DDBJ whole genome shotgun (WGS) entry which is preliminary data.</text>
</comment>
<keyword evidence="1" id="KW-0732">Signal</keyword>
<evidence type="ECO:0000313" key="2">
    <source>
        <dbReference type="EMBL" id="KAL0466622.1"/>
    </source>
</evidence>
<dbReference type="EMBL" id="JAVLET010000012">
    <property type="protein sequence ID" value="KAL0466622.1"/>
    <property type="molecule type" value="Genomic_DNA"/>
</dbReference>
<feature type="chain" id="PRO_5046067018" description="Secreted protein" evidence="1">
    <location>
        <begin position="28"/>
        <end position="87"/>
    </location>
</feature>
<dbReference type="Proteomes" id="UP001451303">
    <property type="component" value="Unassembled WGS sequence"/>
</dbReference>
<evidence type="ECO:0000256" key="1">
    <source>
        <dbReference type="SAM" id="SignalP"/>
    </source>
</evidence>
<organism evidence="2 3">
    <name type="scientific">Neurospora intermedia</name>
    <dbReference type="NCBI Taxonomy" id="5142"/>
    <lineage>
        <taxon>Eukaryota</taxon>
        <taxon>Fungi</taxon>
        <taxon>Dikarya</taxon>
        <taxon>Ascomycota</taxon>
        <taxon>Pezizomycotina</taxon>
        <taxon>Sordariomycetes</taxon>
        <taxon>Sordariomycetidae</taxon>
        <taxon>Sordariales</taxon>
        <taxon>Sordariaceae</taxon>
        <taxon>Neurospora</taxon>
    </lineage>
</organism>
<gene>
    <name evidence="2" type="ORF">QR685DRAFT_535509</name>
</gene>
<reference evidence="2 3" key="1">
    <citation type="submission" date="2023-09" db="EMBL/GenBank/DDBJ databases">
        <title>Multi-omics analysis of a traditional fermented food reveals byproduct-associated fungal strains for waste-to-food upcycling.</title>
        <authorList>
            <consortium name="Lawrence Berkeley National Laboratory"/>
            <person name="Rekdal V.M."/>
            <person name="Villalobos-Escobedo J.M."/>
            <person name="Rodriguez-Valeron N."/>
            <person name="Garcia M.O."/>
            <person name="Vasquez D.P."/>
            <person name="Damayanti I."/>
            <person name="Sorensen P.M."/>
            <person name="Baidoo E.E."/>
            <person name="De Carvalho A.C."/>
            <person name="Riley R."/>
            <person name="Lipzen A."/>
            <person name="He G."/>
            <person name="Yan M."/>
            <person name="Haridas S."/>
            <person name="Daum C."/>
            <person name="Yoshinaga Y."/>
            <person name="Ng V."/>
            <person name="Grigoriev I.V."/>
            <person name="Munk R."/>
            <person name="Nuraida L."/>
            <person name="Wijaya C.H."/>
            <person name="Morales P.-C."/>
            <person name="Keasling J.D."/>
        </authorList>
    </citation>
    <scope>NUCLEOTIDE SEQUENCE [LARGE SCALE GENOMIC DNA]</scope>
    <source>
        <strain evidence="2 3">FGSC 2613</strain>
    </source>
</reference>
<dbReference type="PROSITE" id="PS51257">
    <property type="entry name" value="PROKAR_LIPOPROTEIN"/>
    <property type="match status" value="1"/>
</dbReference>
<evidence type="ECO:0008006" key="4">
    <source>
        <dbReference type="Google" id="ProtNLM"/>
    </source>
</evidence>